<feature type="transmembrane region" description="Helical" evidence="17">
    <location>
        <begin position="180"/>
        <end position="200"/>
    </location>
</feature>
<keyword evidence="4" id="KW-0633">Potassium transport</keyword>
<dbReference type="PANTHER" id="PTHR31462:SF5">
    <property type="entry name" value="ENDOSOMAL_LYSOSOMAL PROTON CHANNEL TMEM175"/>
    <property type="match status" value="1"/>
</dbReference>
<keyword evidence="6" id="KW-0631">Potassium channel</keyword>
<feature type="transmembrane region" description="Helical" evidence="17">
    <location>
        <begin position="135"/>
        <end position="156"/>
    </location>
</feature>
<evidence type="ECO:0000313" key="19">
    <source>
        <dbReference type="Proteomes" id="UP000019335"/>
    </source>
</evidence>
<organism evidence="18 19">
    <name type="scientific">Nannochloropsis gaditana</name>
    <dbReference type="NCBI Taxonomy" id="72520"/>
    <lineage>
        <taxon>Eukaryota</taxon>
        <taxon>Sar</taxon>
        <taxon>Stramenopiles</taxon>
        <taxon>Ochrophyta</taxon>
        <taxon>Eustigmatophyceae</taxon>
        <taxon>Eustigmatales</taxon>
        <taxon>Monodopsidaceae</taxon>
        <taxon>Nannochloropsis</taxon>
    </lineage>
</organism>
<keyword evidence="10 17" id="KW-0472">Membrane</keyword>
<evidence type="ECO:0000256" key="15">
    <source>
        <dbReference type="ARBA" id="ARBA00034544"/>
    </source>
</evidence>
<evidence type="ECO:0000256" key="1">
    <source>
        <dbReference type="ARBA" id="ARBA00004141"/>
    </source>
</evidence>
<keyword evidence="19" id="KW-1185">Reference proteome</keyword>
<keyword evidence="5 17" id="KW-0812">Transmembrane</keyword>
<keyword evidence="11" id="KW-0407">Ion channel</keyword>
<evidence type="ECO:0000256" key="6">
    <source>
        <dbReference type="ARBA" id="ARBA00022826"/>
    </source>
</evidence>
<evidence type="ECO:0000256" key="17">
    <source>
        <dbReference type="SAM" id="Phobius"/>
    </source>
</evidence>
<evidence type="ECO:0000256" key="5">
    <source>
        <dbReference type="ARBA" id="ARBA00022692"/>
    </source>
</evidence>
<feature type="transmembrane region" description="Helical" evidence="17">
    <location>
        <begin position="68"/>
        <end position="87"/>
    </location>
</feature>
<evidence type="ECO:0000256" key="11">
    <source>
        <dbReference type="ARBA" id="ARBA00023303"/>
    </source>
</evidence>
<evidence type="ECO:0000256" key="10">
    <source>
        <dbReference type="ARBA" id="ARBA00023136"/>
    </source>
</evidence>
<dbReference type="PANTHER" id="PTHR31462">
    <property type="entry name" value="ENDOSOMAL/LYSOSOMAL POTASSIUM CHANNEL TMEM175"/>
    <property type="match status" value="1"/>
</dbReference>
<evidence type="ECO:0000256" key="8">
    <source>
        <dbReference type="ARBA" id="ARBA00022989"/>
    </source>
</evidence>
<keyword evidence="9" id="KW-0406">Ion transport</keyword>
<evidence type="ECO:0000256" key="12">
    <source>
        <dbReference type="ARBA" id="ARBA00024169"/>
    </source>
</evidence>
<feature type="transmembrane region" description="Helical" evidence="17">
    <location>
        <begin position="220"/>
        <end position="241"/>
    </location>
</feature>
<dbReference type="Proteomes" id="UP000019335">
    <property type="component" value="Chromosome 8"/>
</dbReference>
<keyword evidence="7" id="KW-0630">Potassium</keyword>
<dbReference type="Pfam" id="PF06736">
    <property type="entry name" value="TMEM175"/>
    <property type="match status" value="2"/>
</dbReference>
<gene>
    <name evidence="18" type="ORF">Naga_100001g94</name>
</gene>
<sequence length="648" mass="71393">MNEPLLQRSNSDSALPTLGSWGMQSILVSGRMGRLQDSDRIMAFTDAILAIICTSCAVPLWSNGTRNFNPVRLVPFVTTFFILSRLWEIHCQDFCRLEHVDEKLPQINVLWIASMTLLPFHFVILFVPATATGHLLYLGLWACVLLLVGVASHWLSSATQRLSALRLGVQEKKGWQQRDLALTLALFQVGLVTAGASLLARVEHLDILTDDYKKAFRPGHIRVAAVLFVVGVLIYWLCLALRINFRILQMWLGPRSAVLFNGAVPRVRVEIFSDGVYAAAATGLMIEVLSGLLRADEGAEGGGGQHGGSVWPSLVNYIYCFHVVAVLHRSHQNIVAKISVFNERLLAINSLVCLSVAFIPTLSTILDPSWGHHPASLTTGAAFLLVASLLLLFLLMAALQAAPLAEAPDGINESAETLLSEMLGRPIACGTGIIPGNILASPADSPRSSQEIEKKDDVEDMLMPRRAPRLFQEPSCLAQGRGIDSNLLRRLQAIRDEYEIGSASILPVMAFFLTLLTASLQFAGETSPYTPAAFLLTFFVYTAEHRILRPRAARKIRKIQRQLQQHQQEQHGYPPFLPAKVSPSSKLETVREESLVSSVGESEEGAERLVGVMEGGEYKEEGDRHESRAVSGDLNRDKYVHFRDSAHI</sequence>
<comment type="subcellular location">
    <subcellularLocation>
        <location evidence="1">Membrane</location>
        <topology evidence="1">Multi-pass membrane protein</topology>
    </subcellularLocation>
</comment>
<proteinExistence type="inferred from homology"/>
<dbReference type="OrthoDB" id="203835at2759"/>
<dbReference type="AlphaFoldDB" id="W7TKW7"/>
<comment type="caution">
    <text evidence="18">The sequence shown here is derived from an EMBL/GenBank/DDBJ whole genome shotgun (WGS) entry which is preliminary data.</text>
</comment>
<evidence type="ECO:0000256" key="2">
    <source>
        <dbReference type="ARBA" id="ARBA00006920"/>
    </source>
</evidence>
<evidence type="ECO:0000313" key="18">
    <source>
        <dbReference type="EMBL" id="EWM26717.1"/>
    </source>
</evidence>
<protein>
    <recommendedName>
        <fullName evidence="15">Endosomal/lysosomal proton channel TMEM175</fullName>
    </recommendedName>
    <alternativeName>
        <fullName evidence="16">Potassium channel TMEM175</fullName>
    </alternativeName>
    <alternativeName>
        <fullName evidence="13">Transmembrane protein 175</fullName>
    </alternativeName>
</protein>
<dbReference type="GO" id="GO:0015252">
    <property type="term" value="F:proton channel activity"/>
    <property type="evidence" value="ECO:0007669"/>
    <property type="project" value="InterPro"/>
</dbReference>
<dbReference type="GO" id="GO:0005267">
    <property type="term" value="F:potassium channel activity"/>
    <property type="evidence" value="ECO:0007669"/>
    <property type="project" value="UniProtKB-KW"/>
</dbReference>
<evidence type="ECO:0000256" key="7">
    <source>
        <dbReference type="ARBA" id="ARBA00022958"/>
    </source>
</evidence>
<evidence type="ECO:0000256" key="3">
    <source>
        <dbReference type="ARBA" id="ARBA00022448"/>
    </source>
</evidence>
<evidence type="ECO:0000256" key="14">
    <source>
        <dbReference type="ARBA" id="ARBA00034430"/>
    </source>
</evidence>
<evidence type="ECO:0000256" key="16">
    <source>
        <dbReference type="ARBA" id="ARBA00044317"/>
    </source>
</evidence>
<keyword evidence="3" id="KW-0813">Transport</keyword>
<reference evidence="18 19" key="1">
    <citation type="journal article" date="2014" name="Mol. Plant">
        <title>Chromosome Scale Genome Assembly and Transcriptome Profiling of Nannochloropsis gaditana in Nitrogen Depletion.</title>
        <authorList>
            <person name="Corteggiani Carpinelli E."/>
            <person name="Telatin A."/>
            <person name="Vitulo N."/>
            <person name="Forcato C."/>
            <person name="D'Angelo M."/>
            <person name="Schiavon R."/>
            <person name="Vezzi A."/>
            <person name="Giacometti G.M."/>
            <person name="Morosinotto T."/>
            <person name="Valle G."/>
        </authorList>
    </citation>
    <scope>NUCLEOTIDE SEQUENCE [LARGE SCALE GENOMIC DNA]</scope>
    <source>
        <strain evidence="18 19">B-31</strain>
    </source>
</reference>
<accession>W7TKW7</accession>
<keyword evidence="8 17" id="KW-1133">Transmembrane helix</keyword>
<name>W7TKW7_9STRA</name>
<feature type="transmembrane region" description="Helical" evidence="17">
    <location>
        <begin position="41"/>
        <end position="62"/>
    </location>
</feature>
<feature type="transmembrane region" description="Helical" evidence="17">
    <location>
        <begin position="108"/>
        <end position="129"/>
    </location>
</feature>
<feature type="transmembrane region" description="Helical" evidence="17">
    <location>
        <begin position="345"/>
        <end position="366"/>
    </location>
</feature>
<comment type="catalytic activity">
    <reaction evidence="14">
        <text>K(+)(in) = K(+)(out)</text>
        <dbReference type="Rhea" id="RHEA:29463"/>
        <dbReference type="ChEBI" id="CHEBI:29103"/>
    </reaction>
</comment>
<comment type="catalytic activity">
    <reaction evidence="12">
        <text>H(+)(in) = H(+)(out)</text>
        <dbReference type="Rhea" id="RHEA:34979"/>
        <dbReference type="ChEBI" id="CHEBI:15378"/>
    </reaction>
</comment>
<feature type="transmembrane region" description="Helical" evidence="17">
    <location>
        <begin position="529"/>
        <end position="548"/>
    </location>
</feature>
<evidence type="ECO:0000256" key="9">
    <source>
        <dbReference type="ARBA" id="ARBA00023065"/>
    </source>
</evidence>
<dbReference type="EMBL" id="AZIL01000609">
    <property type="protein sequence ID" value="EWM26717.1"/>
    <property type="molecule type" value="Genomic_DNA"/>
</dbReference>
<comment type="similarity">
    <text evidence="2">Belongs to the TMEM175 family.</text>
</comment>
<evidence type="ECO:0000256" key="4">
    <source>
        <dbReference type="ARBA" id="ARBA00022538"/>
    </source>
</evidence>
<feature type="transmembrane region" description="Helical" evidence="17">
    <location>
        <begin position="500"/>
        <end position="523"/>
    </location>
</feature>
<dbReference type="InterPro" id="IPR010617">
    <property type="entry name" value="TMEM175-like"/>
</dbReference>
<feature type="transmembrane region" description="Helical" evidence="17">
    <location>
        <begin position="378"/>
        <end position="399"/>
    </location>
</feature>
<evidence type="ECO:0000256" key="13">
    <source>
        <dbReference type="ARBA" id="ARBA00030477"/>
    </source>
</evidence>
<dbReference type="GO" id="GO:0016020">
    <property type="term" value="C:membrane"/>
    <property type="evidence" value="ECO:0007669"/>
    <property type="project" value="UniProtKB-SubCell"/>
</dbReference>